<accession>Q099B6</accession>
<proteinExistence type="predicted"/>
<evidence type="ECO:0000313" key="1">
    <source>
        <dbReference type="EMBL" id="EAU68363.1"/>
    </source>
</evidence>
<name>Q099B6_STIAD</name>
<dbReference type="EMBL" id="AAMD01000018">
    <property type="protein sequence ID" value="EAU68363.1"/>
    <property type="molecule type" value="Genomic_DNA"/>
</dbReference>
<sequence>MKYNTGAVDRYPSGELLLPPSSLTAEPLWKDWSLRGEVEVGAFQG</sequence>
<evidence type="ECO:0000313" key="2">
    <source>
        <dbReference type="Proteomes" id="UP000032702"/>
    </source>
</evidence>
<gene>
    <name evidence="1" type="ORF">STIAU_3948</name>
</gene>
<dbReference type="AlphaFoldDB" id="Q099B6"/>
<reference evidence="1 2" key="1">
    <citation type="submission" date="2006-04" db="EMBL/GenBank/DDBJ databases">
        <authorList>
            <person name="Nierman W.C."/>
        </authorList>
    </citation>
    <scope>NUCLEOTIDE SEQUENCE [LARGE SCALE GENOMIC DNA]</scope>
    <source>
        <strain evidence="1 2">DW4/3-1</strain>
    </source>
</reference>
<dbReference type="Proteomes" id="UP000032702">
    <property type="component" value="Unassembled WGS sequence"/>
</dbReference>
<comment type="caution">
    <text evidence="1">The sequence shown here is derived from an EMBL/GenBank/DDBJ whole genome shotgun (WGS) entry which is preliminary data.</text>
</comment>
<protein>
    <submittedName>
        <fullName evidence="1">Uncharacterized protein</fullName>
    </submittedName>
</protein>
<organism evidence="1 2">
    <name type="scientific">Stigmatella aurantiaca (strain DW4/3-1)</name>
    <dbReference type="NCBI Taxonomy" id="378806"/>
    <lineage>
        <taxon>Bacteria</taxon>
        <taxon>Pseudomonadati</taxon>
        <taxon>Myxococcota</taxon>
        <taxon>Myxococcia</taxon>
        <taxon>Myxococcales</taxon>
        <taxon>Cystobacterineae</taxon>
        <taxon>Archangiaceae</taxon>
        <taxon>Stigmatella</taxon>
    </lineage>
</organism>